<evidence type="ECO:0000313" key="4">
    <source>
        <dbReference type="Proteomes" id="UP000490800"/>
    </source>
</evidence>
<dbReference type="OrthoDB" id="9794671at2"/>
<dbReference type="GO" id="GO:0042834">
    <property type="term" value="F:peptidoglycan binding"/>
    <property type="evidence" value="ECO:0007669"/>
    <property type="project" value="InterPro"/>
</dbReference>
<accession>A0A7X3FH51</accession>
<dbReference type="PANTHER" id="PTHR30032">
    <property type="entry name" value="N-ACETYLMURAMOYL-L-ALANINE AMIDASE-RELATED"/>
    <property type="match status" value="1"/>
</dbReference>
<gene>
    <name evidence="3" type="ORF">EDM21_08930</name>
</gene>
<name>A0A7X3FH51_9BACL</name>
<comment type="caution">
    <text evidence="3">The sequence shown here is derived from an EMBL/GenBank/DDBJ whole genome shotgun (WGS) entry which is preliminary data.</text>
</comment>
<dbReference type="Proteomes" id="UP000490800">
    <property type="component" value="Unassembled WGS sequence"/>
</dbReference>
<dbReference type="NCBIfam" id="TIGR02669">
    <property type="entry name" value="SpoIID_LytB"/>
    <property type="match status" value="1"/>
</dbReference>
<dbReference type="InterPro" id="IPR036680">
    <property type="entry name" value="SPOR-like_sf"/>
</dbReference>
<feature type="signal peptide" evidence="1">
    <location>
        <begin position="1"/>
        <end position="34"/>
    </location>
</feature>
<evidence type="ECO:0000259" key="2">
    <source>
        <dbReference type="PROSITE" id="PS51724"/>
    </source>
</evidence>
<proteinExistence type="predicted"/>
<sequence>MKNRRLNWKLVTAFVLTLALAAGMMGASTLPLQAAVPKLDKIRVGLFMEHGTYRSPEQAVTLASEEGFNLGVRTPAAVTNWAVEGSPQMRVSLDGYGVRVLETAQYKEAKAAYDKLQSSPSDRAYIISRTKGAAAAYSVYYGSYAAKETAAAALNKAVKLTGSAQAVLSGPLHWSAGTFASQAEAAKQAAQLGQSGVDADVVLTQGAGGQAAYHVWVGAEADEAALAAVKAKLPGASLAPVDPAQPYLIQRSDVSLNQTAIPHYAAGAGAQKTWIESRGSSIGVKERSDRVYRGSMEVSRYNGKFALINELPFEHYLYSVVSSEMDGNFPLEALKAQAVAARTYAIKQGMKYGIAHLSDSTTDQSYKGMQREVKIVQQAVDATQGEVLVNDKGLISEPLYSSNSGGKTADATEIWGNAVPYLKSVDSPDTGAAAGKADWYRISLGSGKTGYVSGVYLKKTGEKNEAGLEIAASTQAGVNVRPLPSTDNASSPSFAQLKDKERVTLLEKVTESNSYSWFRMYDRTELEKFLASAGVKLDGPLRSLEVSKRGPSGRAIELKANGSVVKVKYPNDLRNVLGGLPSTLFEIEESGRYTIEGADGATQSLTAGSGSVQVLAAGQTKPQNAGTELFVMGADNQVRSVTSDTRYIIRGTGNGHGLGMSQWGARGLADQGKTYTEILQTYYSGVWTTKE</sequence>
<protein>
    <submittedName>
        <fullName evidence="3">SpoIID/LytB domain-containing protein</fullName>
    </submittedName>
</protein>
<reference evidence="3 4" key="1">
    <citation type="journal article" date="2019" name="Microorganisms">
        <title>Paenibacillus lutrae sp. nov., A Chitinolytic Species Isolated from A River Otter in Castril Natural Park, Granada, Spain.</title>
        <authorList>
            <person name="Rodriguez M."/>
            <person name="Reina J.C."/>
            <person name="Bejar V."/>
            <person name="Llamas I."/>
        </authorList>
    </citation>
    <scope>NUCLEOTIDE SEQUENCE [LARGE SCALE GENOMIC DNA]</scope>
    <source>
        <strain evidence="3 4">N10</strain>
    </source>
</reference>
<dbReference type="GO" id="GO:0030435">
    <property type="term" value="P:sporulation resulting in formation of a cellular spore"/>
    <property type="evidence" value="ECO:0007669"/>
    <property type="project" value="InterPro"/>
</dbReference>
<dbReference type="InterPro" id="IPR051922">
    <property type="entry name" value="Bact_Sporulation_Assoc"/>
</dbReference>
<feature type="chain" id="PRO_5039247225" evidence="1">
    <location>
        <begin position="35"/>
        <end position="691"/>
    </location>
</feature>
<dbReference type="AlphaFoldDB" id="A0A7X3FH51"/>
<dbReference type="InterPro" id="IPR013693">
    <property type="entry name" value="SpoIID/LytB_N"/>
</dbReference>
<dbReference type="Gene3D" id="3.30.70.1070">
    <property type="entry name" value="Sporulation related repeat"/>
    <property type="match status" value="1"/>
</dbReference>
<dbReference type="Gene3D" id="2.30.30.40">
    <property type="entry name" value="SH3 Domains"/>
    <property type="match status" value="1"/>
</dbReference>
<dbReference type="GO" id="GO:0030288">
    <property type="term" value="C:outer membrane-bounded periplasmic space"/>
    <property type="evidence" value="ECO:0007669"/>
    <property type="project" value="TreeGrafter"/>
</dbReference>
<dbReference type="Pfam" id="PF08486">
    <property type="entry name" value="SpoIID"/>
    <property type="match status" value="1"/>
</dbReference>
<dbReference type="EMBL" id="RHLK01000003">
    <property type="protein sequence ID" value="MVO99653.1"/>
    <property type="molecule type" value="Genomic_DNA"/>
</dbReference>
<dbReference type="InterPro" id="IPR013486">
    <property type="entry name" value="SpoIID/LytB"/>
</dbReference>
<dbReference type="PROSITE" id="PS51724">
    <property type="entry name" value="SPOR"/>
    <property type="match status" value="1"/>
</dbReference>
<dbReference type="InterPro" id="IPR007730">
    <property type="entry name" value="SPOR-like_dom"/>
</dbReference>
<evidence type="ECO:0000313" key="3">
    <source>
        <dbReference type="EMBL" id="MVO99653.1"/>
    </source>
</evidence>
<feature type="domain" description="SPOR" evidence="2">
    <location>
        <begin position="166"/>
        <end position="246"/>
    </location>
</feature>
<keyword evidence="4" id="KW-1185">Reference proteome</keyword>
<organism evidence="3 4">
    <name type="scientific">Paenibacillus lutrae</name>
    <dbReference type="NCBI Taxonomy" id="2078573"/>
    <lineage>
        <taxon>Bacteria</taxon>
        <taxon>Bacillati</taxon>
        <taxon>Bacillota</taxon>
        <taxon>Bacilli</taxon>
        <taxon>Bacillales</taxon>
        <taxon>Paenibacillaceae</taxon>
        <taxon>Paenibacillus</taxon>
    </lineage>
</organism>
<evidence type="ECO:0000256" key="1">
    <source>
        <dbReference type="SAM" id="SignalP"/>
    </source>
</evidence>
<dbReference type="PANTHER" id="PTHR30032:SF4">
    <property type="entry name" value="AMIDASE ENHANCER"/>
    <property type="match status" value="1"/>
</dbReference>
<dbReference type="RefSeq" id="WP_157334728.1">
    <property type="nucleotide sequence ID" value="NZ_RHLK01000003.1"/>
</dbReference>
<keyword evidence="1" id="KW-0732">Signal</keyword>